<dbReference type="SUPFAM" id="SSF51735">
    <property type="entry name" value="NAD(P)-binding Rossmann-fold domains"/>
    <property type="match status" value="1"/>
</dbReference>
<comment type="subcellular location">
    <subcellularLocation>
        <location evidence="1">Peroxisome</location>
    </subcellularLocation>
</comment>
<evidence type="ECO:0000313" key="7">
    <source>
        <dbReference type="Proteomes" id="UP000634004"/>
    </source>
</evidence>
<dbReference type="EMBL" id="BMZH01000020">
    <property type="protein sequence ID" value="GHB04456.1"/>
    <property type="molecule type" value="Genomic_DNA"/>
</dbReference>
<comment type="similarity">
    <text evidence="2">Belongs to the short-chain dehydrogenases/reductases (SDR) family.</text>
</comment>
<evidence type="ECO:0000256" key="5">
    <source>
        <dbReference type="ARBA" id="ARBA00023140"/>
    </source>
</evidence>
<keyword evidence="3" id="KW-0521">NADP</keyword>
<dbReference type="GO" id="GO:0016491">
    <property type="term" value="F:oxidoreductase activity"/>
    <property type="evidence" value="ECO:0007669"/>
    <property type="project" value="UniProtKB-KW"/>
</dbReference>
<dbReference type="PANTHER" id="PTHR42808:SF3">
    <property type="entry name" value="HYDROXYSTEROID DEHYDROGENASE-LIKE PROTEIN 2"/>
    <property type="match status" value="1"/>
</dbReference>
<dbReference type="InterPro" id="IPR051935">
    <property type="entry name" value="HSDL2"/>
</dbReference>
<keyword evidence="7" id="KW-1185">Reference proteome</keyword>
<gene>
    <name evidence="6" type="ORF">GCM10009069_28820</name>
</gene>
<dbReference type="Gene3D" id="3.40.50.720">
    <property type="entry name" value="NAD(P)-binding Rossmann-like Domain"/>
    <property type="match status" value="1"/>
</dbReference>
<reference evidence="6" key="1">
    <citation type="journal article" date="2014" name="Int. J. Syst. Evol. Microbiol.">
        <title>Complete genome sequence of Corynebacterium casei LMG S-19264T (=DSM 44701T), isolated from a smear-ripened cheese.</title>
        <authorList>
            <consortium name="US DOE Joint Genome Institute (JGI-PGF)"/>
            <person name="Walter F."/>
            <person name="Albersmeier A."/>
            <person name="Kalinowski J."/>
            <person name="Ruckert C."/>
        </authorList>
    </citation>
    <scope>NUCLEOTIDE SEQUENCE</scope>
    <source>
        <strain evidence="6">KCTC 32513</strain>
    </source>
</reference>
<keyword evidence="4" id="KW-0560">Oxidoreductase</keyword>
<evidence type="ECO:0000256" key="2">
    <source>
        <dbReference type="ARBA" id="ARBA00006484"/>
    </source>
</evidence>
<dbReference type="Pfam" id="PF00106">
    <property type="entry name" value="adh_short"/>
    <property type="match status" value="1"/>
</dbReference>
<dbReference type="InterPro" id="IPR036291">
    <property type="entry name" value="NAD(P)-bd_dom_sf"/>
</dbReference>
<keyword evidence="5" id="KW-0576">Peroxisome</keyword>
<dbReference type="AlphaFoldDB" id="A0A8J3CSZ2"/>
<dbReference type="RefSeq" id="WP_189499592.1">
    <property type="nucleotide sequence ID" value="NZ_BMZH01000020.1"/>
</dbReference>
<evidence type="ECO:0000256" key="1">
    <source>
        <dbReference type="ARBA" id="ARBA00004275"/>
    </source>
</evidence>
<dbReference type="PANTHER" id="PTHR42808">
    <property type="entry name" value="HYDROXYSTEROID DEHYDROGENASE-LIKE PROTEIN 2"/>
    <property type="match status" value="1"/>
</dbReference>
<dbReference type="CDD" id="cd09762">
    <property type="entry name" value="HSDL2_SDR_c"/>
    <property type="match status" value="1"/>
</dbReference>
<comment type="caution">
    <text evidence="6">The sequence shown here is derived from an EMBL/GenBank/DDBJ whole genome shotgun (WGS) entry which is preliminary data.</text>
</comment>
<organism evidence="6 7">
    <name type="scientific">Algimonas arctica</name>
    <dbReference type="NCBI Taxonomy" id="1479486"/>
    <lineage>
        <taxon>Bacteria</taxon>
        <taxon>Pseudomonadati</taxon>
        <taxon>Pseudomonadota</taxon>
        <taxon>Alphaproteobacteria</taxon>
        <taxon>Maricaulales</taxon>
        <taxon>Robiginitomaculaceae</taxon>
        <taxon>Algimonas</taxon>
    </lineage>
</organism>
<sequence length="293" mass="31657">MSFKGRTLIMSGGSRGIGLAIAKKIAADGANIVICAKTAEPHPKLAGTIYTAAAEIEAVGGQCLPIVCDIREEDMVKSAVAQTVERFGGLDILVNNASAISLTPTVSTPMKRYDLMNGVNARGTFMMSQACQPHLRHGTNPHILNIAPPLIMEPRWFRNHVAYTMAKYGMSLCTLGMAEEFRRDNIAVNSLWPMTSIDTAAVRNVLGGDSMAKMSRVPDIMADSAYEVLSRPSTEATGNFYIDEFVLAETGMTDFSRYNQPGYDGPLAADFFVSSEMVARSASTVMEHPGYKA</sequence>
<evidence type="ECO:0000256" key="4">
    <source>
        <dbReference type="ARBA" id="ARBA00023002"/>
    </source>
</evidence>
<name>A0A8J3CSZ2_9PROT</name>
<dbReference type="InterPro" id="IPR002347">
    <property type="entry name" value="SDR_fam"/>
</dbReference>
<dbReference type="FunFam" id="3.40.50.720:FF:000301">
    <property type="entry name" value="Hydroxysteroid dehydrogenase like 2"/>
    <property type="match status" value="1"/>
</dbReference>
<accession>A0A8J3CSZ2</accession>
<dbReference type="PRINTS" id="PR00081">
    <property type="entry name" value="GDHRDH"/>
</dbReference>
<evidence type="ECO:0000256" key="3">
    <source>
        <dbReference type="ARBA" id="ARBA00022857"/>
    </source>
</evidence>
<proteinExistence type="inferred from homology"/>
<dbReference type="NCBIfam" id="NF006133">
    <property type="entry name" value="PRK08278.1"/>
    <property type="match status" value="1"/>
</dbReference>
<protein>
    <submittedName>
        <fullName evidence="6">Short chain dehydrogenase</fullName>
    </submittedName>
</protein>
<reference evidence="6" key="2">
    <citation type="submission" date="2020-09" db="EMBL/GenBank/DDBJ databases">
        <authorList>
            <person name="Sun Q."/>
            <person name="Kim S."/>
        </authorList>
    </citation>
    <scope>NUCLEOTIDE SEQUENCE</scope>
    <source>
        <strain evidence="6">KCTC 32513</strain>
    </source>
</reference>
<evidence type="ECO:0000313" key="6">
    <source>
        <dbReference type="EMBL" id="GHB04456.1"/>
    </source>
</evidence>
<dbReference type="Proteomes" id="UP000634004">
    <property type="component" value="Unassembled WGS sequence"/>
</dbReference>